<dbReference type="Proteomes" id="UP000824260">
    <property type="component" value="Unassembled WGS sequence"/>
</dbReference>
<dbReference type="PROSITE" id="PS51464">
    <property type="entry name" value="SIS"/>
    <property type="match status" value="2"/>
</dbReference>
<feature type="active site" description="Nucleophile; for GATase activity" evidence="10">
    <location>
        <position position="2"/>
    </location>
</feature>
<dbReference type="CDD" id="cd05009">
    <property type="entry name" value="SIS_GlmS_GlmD_2"/>
    <property type="match status" value="1"/>
</dbReference>
<dbReference type="PANTHER" id="PTHR10937:SF0">
    <property type="entry name" value="GLUTAMINE--FRUCTOSE-6-PHOSPHATE TRANSAMINASE (ISOMERIZING)"/>
    <property type="match status" value="1"/>
</dbReference>
<dbReference type="GO" id="GO:0006002">
    <property type="term" value="P:fructose 6-phosphate metabolic process"/>
    <property type="evidence" value="ECO:0007669"/>
    <property type="project" value="TreeGrafter"/>
</dbReference>
<dbReference type="FunFam" id="3.40.50.10490:FF:000001">
    <property type="entry name" value="Glutamine--fructose-6-phosphate aminotransferase [isomerizing]"/>
    <property type="match status" value="1"/>
</dbReference>
<dbReference type="Gene3D" id="3.60.20.10">
    <property type="entry name" value="Glutamine Phosphoribosylpyrophosphate, subunit 1, domain 1"/>
    <property type="match status" value="1"/>
</dbReference>
<dbReference type="GO" id="GO:0006047">
    <property type="term" value="P:UDP-N-acetylglucosamine metabolic process"/>
    <property type="evidence" value="ECO:0007669"/>
    <property type="project" value="TreeGrafter"/>
</dbReference>
<dbReference type="HAMAP" id="MF_00164">
    <property type="entry name" value="GlmS"/>
    <property type="match status" value="1"/>
</dbReference>
<feature type="domain" description="SIS" evidence="12">
    <location>
        <begin position="452"/>
        <end position="593"/>
    </location>
</feature>
<evidence type="ECO:0000256" key="9">
    <source>
        <dbReference type="ARBA" id="ARBA00022962"/>
    </source>
</evidence>
<proteinExistence type="inferred from homology"/>
<dbReference type="CDD" id="cd00714">
    <property type="entry name" value="GFAT"/>
    <property type="match status" value="1"/>
</dbReference>
<evidence type="ECO:0000256" key="1">
    <source>
        <dbReference type="ARBA" id="ARBA00001031"/>
    </source>
</evidence>
<comment type="function">
    <text evidence="10">Catalyzes the first step in hexosamine metabolism, converting fructose-6P into glucosamine-6P using glutamine as a nitrogen source.</text>
</comment>
<dbReference type="AlphaFoldDB" id="A0A9D0ZJD5"/>
<name>A0A9D0ZJD5_9FIRM</name>
<dbReference type="FunFam" id="3.40.50.10490:FF:000022">
    <property type="entry name" value="Glutamine--fructose-6-phosphate aminotransferase [isomerizing]"/>
    <property type="match status" value="1"/>
</dbReference>
<keyword evidence="6 10" id="KW-0032">Aminotransferase</keyword>
<dbReference type="NCBIfam" id="TIGR01135">
    <property type="entry name" value="glmS"/>
    <property type="match status" value="1"/>
</dbReference>
<dbReference type="SUPFAM" id="SSF53697">
    <property type="entry name" value="SIS domain"/>
    <property type="match status" value="1"/>
</dbReference>
<dbReference type="InterPro" id="IPR046348">
    <property type="entry name" value="SIS_dom_sf"/>
</dbReference>
<reference evidence="13" key="2">
    <citation type="journal article" date="2021" name="PeerJ">
        <title>Extensive microbial diversity within the chicken gut microbiome revealed by metagenomics and culture.</title>
        <authorList>
            <person name="Gilroy R."/>
            <person name="Ravi A."/>
            <person name="Getino M."/>
            <person name="Pursley I."/>
            <person name="Horton D.L."/>
            <person name="Alikhan N.F."/>
            <person name="Baker D."/>
            <person name="Gharbi K."/>
            <person name="Hall N."/>
            <person name="Watson M."/>
            <person name="Adriaenssens E.M."/>
            <person name="Foster-Nyarko E."/>
            <person name="Jarju S."/>
            <person name="Secka A."/>
            <person name="Antonio M."/>
            <person name="Oren A."/>
            <person name="Chaudhuri R.R."/>
            <person name="La Ragione R."/>
            <person name="Hildebrand F."/>
            <person name="Pallen M.J."/>
        </authorList>
    </citation>
    <scope>NUCLEOTIDE SEQUENCE</scope>
    <source>
        <strain evidence="13">ChiSjej6B24-2974</strain>
    </source>
</reference>
<dbReference type="GO" id="GO:0005975">
    <property type="term" value="P:carbohydrate metabolic process"/>
    <property type="evidence" value="ECO:0007669"/>
    <property type="project" value="UniProtKB-UniRule"/>
</dbReference>
<dbReference type="GO" id="GO:0006487">
    <property type="term" value="P:protein N-linked glycosylation"/>
    <property type="evidence" value="ECO:0007669"/>
    <property type="project" value="TreeGrafter"/>
</dbReference>
<keyword evidence="5 10" id="KW-0963">Cytoplasm</keyword>
<evidence type="ECO:0000256" key="3">
    <source>
        <dbReference type="ARBA" id="ARBA00012916"/>
    </source>
</evidence>
<feature type="initiator methionine" description="Removed" evidence="10">
    <location>
        <position position="1"/>
    </location>
</feature>
<feature type="domain" description="SIS" evidence="12">
    <location>
        <begin position="279"/>
        <end position="419"/>
    </location>
</feature>
<feature type="domain" description="Glutamine amidotransferase type-2" evidence="11">
    <location>
        <begin position="2"/>
        <end position="218"/>
    </location>
</feature>
<evidence type="ECO:0000313" key="14">
    <source>
        <dbReference type="Proteomes" id="UP000824260"/>
    </source>
</evidence>
<dbReference type="FunFam" id="3.60.20.10:FF:000006">
    <property type="entry name" value="Glutamine--fructose-6-phosphate aminotransferase [isomerizing]"/>
    <property type="match status" value="1"/>
</dbReference>
<dbReference type="Pfam" id="PF13522">
    <property type="entry name" value="GATase_6"/>
    <property type="match status" value="1"/>
</dbReference>
<dbReference type="EMBL" id="DVFZ01000005">
    <property type="protein sequence ID" value="HIQ81523.1"/>
    <property type="molecule type" value="Genomic_DNA"/>
</dbReference>
<evidence type="ECO:0000259" key="12">
    <source>
        <dbReference type="PROSITE" id="PS51464"/>
    </source>
</evidence>
<keyword evidence="7 10" id="KW-0808">Transferase</keyword>
<dbReference type="NCBIfam" id="NF001484">
    <property type="entry name" value="PRK00331.1"/>
    <property type="match status" value="1"/>
</dbReference>
<reference evidence="13" key="1">
    <citation type="submission" date="2020-10" db="EMBL/GenBank/DDBJ databases">
        <authorList>
            <person name="Gilroy R."/>
        </authorList>
    </citation>
    <scope>NUCLEOTIDE SEQUENCE</scope>
    <source>
        <strain evidence="13">ChiSjej6B24-2974</strain>
    </source>
</reference>
<dbReference type="InterPro" id="IPR005855">
    <property type="entry name" value="GFAT"/>
</dbReference>
<evidence type="ECO:0000256" key="2">
    <source>
        <dbReference type="ARBA" id="ARBA00004496"/>
    </source>
</evidence>
<evidence type="ECO:0000259" key="11">
    <source>
        <dbReference type="PROSITE" id="PS51278"/>
    </source>
</evidence>
<protein>
    <recommendedName>
        <fullName evidence="4 10">Glutamine--fructose-6-phosphate aminotransferase [isomerizing]</fullName>
        <ecNumber evidence="3 10">2.6.1.16</ecNumber>
    </recommendedName>
    <alternativeName>
        <fullName evidence="10">D-fructose-6-phosphate amidotransferase</fullName>
    </alternativeName>
    <alternativeName>
        <fullName evidence="10">GFAT</fullName>
    </alternativeName>
    <alternativeName>
        <fullName evidence="10">Glucosamine-6-phosphate synthase</fullName>
    </alternativeName>
    <alternativeName>
        <fullName evidence="10">Hexosephosphate aminotransferase</fullName>
    </alternativeName>
    <alternativeName>
        <fullName evidence="10">L-glutamine--D-fructose-6-phosphate amidotransferase</fullName>
    </alternativeName>
</protein>
<comment type="subcellular location">
    <subcellularLocation>
        <location evidence="2 10">Cytoplasm</location>
    </subcellularLocation>
</comment>
<dbReference type="InterPro" id="IPR001347">
    <property type="entry name" value="SIS_dom"/>
</dbReference>
<keyword evidence="9" id="KW-0315">Glutamine amidotransferase</keyword>
<evidence type="ECO:0000256" key="4">
    <source>
        <dbReference type="ARBA" id="ARBA00016090"/>
    </source>
</evidence>
<evidence type="ECO:0000313" key="13">
    <source>
        <dbReference type="EMBL" id="HIQ81523.1"/>
    </source>
</evidence>
<accession>A0A9D0ZJD5</accession>
<sequence length="603" mass="64799">MCGITGYTGKSDAVARLLSGLRALEYRGYDSAGVAVMDAQGAVHVVKTKGRLRALEERLEKCPVHGRCGIGHTRWATHGAPSDVNAHPHGTDRLYVVHNGIIENDRELRAELSARGYNFLSETDTEAAACTIDSAYAETGDPVAALCAAAKRLRGSYALGVIFLDHPNEIYAVREGNPLIVAEGGDGCMIASDIPAVLRFARDCYVMEDGEIACVREDGAEFFDCQGKPISKRAAAIEWNMEAAERGGFAHFMLKEIHEEPLVARQTLGRYVKDGLPDLRGAFDNGCERLTIVACGTAMHAGLVGKWLIERIARVPVEVCIASEFRYNEPVLSPNHCVIAISQSGETADTLAAVRLAKSLGVRTVGVVNVPGSSVAREVDQALITCAGPEISVASTKAYAVQLLMMYLTAVQLGLGRGTLSMERARQIVSGLMALPAAMEEVIREDAQIRRMAACLDETENCFFIGRGLDYPGAMEGSLKLKEITYIHSEAYAAGELKHGAISLITRGMPVVALSTQAALKEKMLSNMREVASRGARVLLLATPETKELASDADETFVLPATDELLTPATAAVAMQLLAYYAAVRRGCDVDKPRNLAKSVTVE</sequence>
<dbReference type="InterPro" id="IPR017932">
    <property type="entry name" value="GATase_2_dom"/>
</dbReference>
<dbReference type="SUPFAM" id="SSF56235">
    <property type="entry name" value="N-terminal nucleophile aminohydrolases (Ntn hydrolases)"/>
    <property type="match status" value="1"/>
</dbReference>
<organism evidence="13 14">
    <name type="scientific">Candidatus Pullichristensenella stercorigallinarum</name>
    <dbReference type="NCBI Taxonomy" id="2840909"/>
    <lineage>
        <taxon>Bacteria</taxon>
        <taxon>Bacillati</taxon>
        <taxon>Bacillota</taxon>
        <taxon>Clostridia</taxon>
        <taxon>Candidatus Pullichristensenella</taxon>
    </lineage>
</organism>
<dbReference type="PANTHER" id="PTHR10937">
    <property type="entry name" value="GLUCOSAMINE--FRUCTOSE-6-PHOSPHATE AMINOTRANSFERASE, ISOMERIZING"/>
    <property type="match status" value="1"/>
</dbReference>
<comment type="subunit">
    <text evidence="10">Homodimer.</text>
</comment>
<dbReference type="GO" id="GO:0005829">
    <property type="term" value="C:cytosol"/>
    <property type="evidence" value="ECO:0007669"/>
    <property type="project" value="TreeGrafter"/>
</dbReference>
<evidence type="ECO:0000256" key="8">
    <source>
        <dbReference type="ARBA" id="ARBA00022737"/>
    </source>
</evidence>
<dbReference type="EC" id="2.6.1.16" evidence="3 10"/>
<dbReference type="Gene3D" id="3.40.50.10490">
    <property type="entry name" value="Glucose-6-phosphate isomerase like protein, domain 1"/>
    <property type="match status" value="2"/>
</dbReference>
<evidence type="ECO:0000256" key="5">
    <source>
        <dbReference type="ARBA" id="ARBA00022490"/>
    </source>
</evidence>
<dbReference type="GO" id="GO:0004360">
    <property type="term" value="F:glutamine-fructose-6-phosphate transaminase (isomerizing) activity"/>
    <property type="evidence" value="ECO:0007669"/>
    <property type="project" value="UniProtKB-UniRule"/>
</dbReference>
<feature type="active site" description="For Fru-6P isomerization activity" evidence="10">
    <location>
        <position position="598"/>
    </location>
</feature>
<comment type="caution">
    <text evidence="13">The sequence shown here is derived from an EMBL/GenBank/DDBJ whole genome shotgun (WGS) entry which is preliminary data.</text>
</comment>
<dbReference type="GO" id="GO:0097367">
    <property type="term" value="F:carbohydrate derivative binding"/>
    <property type="evidence" value="ECO:0007669"/>
    <property type="project" value="InterPro"/>
</dbReference>
<dbReference type="InterPro" id="IPR029055">
    <property type="entry name" value="Ntn_hydrolases_N"/>
</dbReference>
<gene>
    <name evidence="10 13" type="primary">glmS</name>
    <name evidence="13" type="ORF">IAA52_00290</name>
</gene>
<comment type="catalytic activity">
    <reaction evidence="1 10">
        <text>D-fructose 6-phosphate + L-glutamine = D-glucosamine 6-phosphate + L-glutamate</text>
        <dbReference type="Rhea" id="RHEA:13237"/>
        <dbReference type="ChEBI" id="CHEBI:29985"/>
        <dbReference type="ChEBI" id="CHEBI:58359"/>
        <dbReference type="ChEBI" id="CHEBI:58725"/>
        <dbReference type="ChEBI" id="CHEBI:61527"/>
        <dbReference type="EC" id="2.6.1.16"/>
    </reaction>
</comment>
<evidence type="ECO:0000256" key="7">
    <source>
        <dbReference type="ARBA" id="ARBA00022679"/>
    </source>
</evidence>
<keyword evidence="8" id="KW-0677">Repeat</keyword>
<evidence type="ECO:0000256" key="10">
    <source>
        <dbReference type="HAMAP-Rule" id="MF_00164"/>
    </source>
</evidence>
<dbReference type="CDD" id="cd05008">
    <property type="entry name" value="SIS_GlmS_GlmD_1"/>
    <property type="match status" value="1"/>
</dbReference>
<dbReference type="PROSITE" id="PS51278">
    <property type="entry name" value="GATASE_TYPE_2"/>
    <property type="match status" value="1"/>
</dbReference>
<dbReference type="InterPro" id="IPR035466">
    <property type="entry name" value="GlmS/AgaS_SIS"/>
</dbReference>
<dbReference type="InterPro" id="IPR035490">
    <property type="entry name" value="GlmS/FrlB_SIS"/>
</dbReference>
<dbReference type="InterPro" id="IPR047084">
    <property type="entry name" value="GFAT_N"/>
</dbReference>
<evidence type="ECO:0000256" key="6">
    <source>
        <dbReference type="ARBA" id="ARBA00022576"/>
    </source>
</evidence>
<dbReference type="Pfam" id="PF01380">
    <property type="entry name" value="SIS"/>
    <property type="match status" value="2"/>
</dbReference>